<dbReference type="InterPro" id="IPR008969">
    <property type="entry name" value="CarboxyPept-like_regulatory"/>
</dbReference>
<name>A0ABM8IBI9_9BACE</name>
<dbReference type="Proteomes" id="UP001496674">
    <property type="component" value="Chromosome"/>
</dbReference>
<dbReference type="Pfam" id="PF13715">
    <property type="entry name" value="CarbopepD_reg_2"/>
    <property type="match status" value="1"/>
</dbReference>
<sequence length="692" mass="79533">MNKIGLMYLRKRRRESLFFILLLVTCLSANAQIIKVRGTVLNEVGEPVWRANVTNEETNESVSTNEDGKYVITVKNNGKLKFTHMNYATEIVNVKGQLKIDLVLKKNAFMIKEVVVSGKMKKKTDPEIETTNIEIHGNWAIIKTSISPNKRFVSYNRLLMQPYVFNETKKEKYYLKPLALDGREYNITQTRIYGFDINKDPLAEFIVKKESERIPYVDSIYMNNLNDLWRCDAVQSVEDYTKIVFRDTLVIANGLINPLKLLKFDFAGDFLDDPSYFPIDEPPLMDDRDEMHLKFPIGQAYLDLSDSTTVADLSTLKKKLKDIESNQNAQLSTFEINGFASPDGIYEKNVKLAAKRMSVVMQEVLSGLYEGTRANIKSQKHSNVESWKKVADLMYNDSLKTEAMEITAIINKYPNSIDTQGKKITKLPYYQLIAAKYLPRLRKVDYMFSYKIYRSLTIQEIRELYQKNYKELGKYEFFKLYRNEKDSVKCEAIIRKALERYPNFIAAACDLSALCLRRGVGDSKILERYAGANAPEQVNLNHVASLLYERQFSRADSIIDFLKDNPKTVKIKAYTEVLNHRFTEENFKIVAASGVLNEVVMLLAMKKNGAAYRKAQELREETAEIYYIKAVCANRASKEAPDINSNAMLYLEAMDFLKKAIEKDPAYLRMAETDADTIDLLKDVTSQKDNQG</sequence>
<dbReference type="SUPFAM" id="SSF49464">
    <property type="entry name" value="Carboxypeptidase regulatory domain-like"/>
    <property type="match status" value="1"/>
</dbReference>
<protein>
    <recommendedName>
        <fullName evidence="3">Carboxypeptidase regulatory-like domain-containing protein</fullName>
    </recommendedName>
</protein>
<evidence type="ECO:0000313" key="1">
    <source>
        <dbReference type="EMBL" id="BEG99368.1"/>
    </source>
</evidence>
<organism evidence="1 2">
    <name type="scientific">Bacteroides sedimenti</name>
    <dbReference type="NCBI Taxonomy" id="2136147"/>
    <lineage>
        <taxon>Bacteria</taxon>
        <taxon>Pseudomonadati</taxon>
        <taxon>Bacteroidota</taxon>
        <taxon>Bacteroidia</taxon>
        <taxon>Bacteroidales</taxon>
        <taxon>Bacteroidaceae</taxon>
        <taxon>Bacteroides</taxon>
    </lineage>
</organism>
<evidence type="ECO:0000313" key="2">
    <source>
        <dbReference type="Proteomes" id="UP001496674"/>
    </source>
</evidence>
<dbReference type="Gene3D" id="2.60.40.1120">
    <property type="entry name" value="Carboxypeptidase-like, regulatory domain"/>
    <property type="match status" value="1"/>
</dbReference>
<dbReference type="EMBL" id="AP028055">
    <property type="protein sequence ID" value="BEG99368.1"/>
    <property type="molecule type" value="Genomic_DNA"/>
</dbReference>
<proteinExistence type="predicted"/>
<accession>A0ABM8IBI9</accession>
<gene>
    <name evidence="1" type="ORF">BSYN_16330</name>
</gene>
<reference evidence="1 2" key="1">
    <citation type="submission" date="2023-04" db="EMBL/GenBank/DDBJ databases">
        <title>Draft genome sequence of acteroides sedimenti strain YN3PY1.</title>
        <authorList>
            <person name="Yoshida N."/>
        </authorList>
    </citation>
    <scope>NUCLEOTIDE SEQUENCE [LARGE SCALE GENOMIC DNA]</scope>
    <source>
        <strain evidence="1 2">YN3PY1</strain>
    </source>
</reference>
<keyword evidence="2" id="KW-1185">Reference proteome</keyword>
<evidence type="ECO:0008006" key="3">
    <source>
        <dbReference type="Google" id="ProtNLM"/>
    </source>
</evidence>